<sequence>MPGPGNVGERVRNLRLTRRLSQAQLAGHDLSDSYISLIESGKRTPTPTVLRMLAERLGCTPEYLAEGVEPEQRAHLEVRERHAHLALLRGDAATAEAGFDEVIARSDDPDLTSRARWGRARALEELGRTDAAIALFEELREQAERDPGRASWLPPVIALARCYHTVGDLGQAIALGERAIERLGQLGLGVGTEFTEAGRILLLAYVDRSDPARAHDLGRRLLHPDDSVESEPVSVHYQRASMRALEQGTVGDSLYFADQALAARTDATPVQSQARLALAGAKALLRGVEPFSAVVAPGAMPPAGFGVERPRAEGSCEAAQEALTLLQATTDLEGDEFTESTIAKARALVLVGELDEAIATLEQFLNTGLALAPPSSSHSVTPQPGSDLAGRTQKSVLARLVLARARVAQGDHTAAQVVLRAASEQLAMLAPGRPAAHLYRELGELFELVQDSESAAGAYRQALQAAGLSASQLVPAPGTRAPSLHGQHEDPGR</sequence>
<dbReference type="OrthoDB" id="3675359at2"/>
<organism evidence="4 5">
    <name type="scientific">Actinomadura meyerae</name>
    <dbReference type="NCBI Taxonomy" id="240840"/>
    <lineage>
        <taxon>Bacteria</taxon>
        <taxon>Bacillati</taxon>
        <taxon>Actinomycetota</taxon>
        <taxon>Actinomycetes</taxon>
        <taxon>Streptosporangiales</taxon>
        <taxon>Thermomonosporaceae</taxon>
        <taxon>Actinomadura</taxon>
    </lineage>
</organism>
<evidence type="ECO:0000256" key="1">
    <source>
        <dbReference type="ARBA" id="ARBA00023125"/>
    </source>
</evidence>
<dbReference type="InterPro" id="IPR010982">
    <property type="entry name" value="Lambda_DNA-bd_dom_sf"/>
</dbReference>
<proteinExistence type="predicted"/>
<dbReference type="PANTHER" id="PTHR46797">
    <property type="entry name" value="HTH-TYPE TRANSCRIPTIONAL REGULATOR"/>
    <property type="match status" value="1"/>
</dbReference>
<dbReference type="InterPro" id="IPR001387">
    <property type="entry name" value="Cro/C1-type_HTH"/>
</dbReference>
<dbReference type="Gene3D" id="1.10.260.40">
    <property type="entry name" value="lambda repressor-like DNA-binding domains"/>
    <property type="match status" value="1"/>
</dbReference>
<dbReference type="GO" id="GO:0003700">
    <property type="term" value="F:DNA-binding transcription factor activity"/>
    <property type="evidence" value="ECO:0007669"/>
    <property type="project" value="TreeGrafter"/>
</dbReference>
<dbReference type="SUPFAM" id="SSF47413">
    <property type="entry name" value="lambda repressor-like DNA-binding domains"/>
    <property type="match status" value="1"/>
</dbReference>
<evidence type="ECO:0000256" key="2">
    <source>
        <dbReference type="SAM" id="MobiDB-lite"/>
    </source>
</evidence>
<dbReference type="GO" id="GO:0003677">
    <property type="term" value="F:DNA binding"/>
    <property type="evidence" value="ECO:0007669"/>
    <property type="project" value="UniProtKB-KW"/>
</dbReference>
<dbReference type="SMART" id="SM00530">
    <property type="entry name" value="HTH_XRE"/>
    <property type="match status" value="1"/>
</dbReference>
<dbReference type="EMBL" id="FZOR01000044">
    <property type="protein sequence ID" value="SNT55777.1"/>
    <property type="molecule type" value="Genomic_DNA"/>
</dbReference>
<dbReference type="Pfam" id="PF07721">
    <property type="entry name" value="TPR_4"/>
    <property type="match status" value="3"/>
</dbReference>
<feature type="region of interest" description="Disordered" evidence="2">
    <location>
        <begin position="473"/>
        <end position="493"/>
    </location>
</feature>
<dbReference type="InterPro" id="IPR050807">
    <property type="entry name" value="TransReg_Diox_bact_type"/>
</dbReference>
<evidence type="ECO:0000313" key="4">
    <source>
        <dbReference type="EMBL" id="SNT55777.1"/>
    </source>
</evidence>
<dbReference type="GO" id="GO:0005829">
    <property type="term" value="C:cytosol"/>
    <property type="evidence" value="ECO:0007669"/>
    <property type="project" value="TreeGrafter"/>
</dbReference>
<evidence type="ECO:0000259" key="3">
    <source>
        <dbReference type="PROSITE" id="PS50943"/>
    </source>
</evidence>
<feature type="domain" description="HTH cro/C1-type" evidence="3">
    <location>
        <begin position="11"/>
        <end position="64"/>
    </location>
</feature>
<dbReference type="Pfam" id="PF01381">
    <property type="entry name" value="HTH_3"/>
    <property type="match status" value="1"/>
</dbReference>
<gene>
    <name evidence="4" type="ORF">SAMN05443665_104431</name>
</gene>
<dbReference type="PANTHER" id="PTHR46797:SF1">
    <property type="entry name" value="METHYLPHOSPHONATE SYNTHASE"/>
    <property type="match status" value="1"/>
</dbReference>
<name>A0A239NLJ0_9ACTN</name>
<dbReference type="GO" id="GO:0042802">
    <property type="term" value="F:identical protein binding"/>
    <property type="evidence" value="ECO:0007669"/>
    <property type="project" value="InterPro"/>
</dbReference>
<dbReference type="Gene3D" id="1.25.40.10">
    <property type="entry name" value="Tetratricopeptide repeat domain"/>
    <property type="match status" value="2"/>
</dbReference>
<dbReference type="PROSITE" id="PS50943">
    <property type="entry name" value="HTH_CROC1"/>
    <property type="match status" value="1"/>
</dbReference>
<reference evidence="4 5" key="1">
    <citation type="submission" date="2017-06" db="EMBL/GenBank/DDBJ databases">
        <authorList>
            <person name="Kim H.J."/>
            <person name="Triplett B.A."/>
        </authorList>
    </citation>
    <scope>NUCLEOTIDE SEQUENCE [LARGE SCALE GENOMIC DNA]</scope>
    <source>
        <strain evidence="4 5">DSM 44715</strain>
    </source>
</reference>
<dbReference type="CDD" id="cd00093">
    <property type="entry name" value="HTH_XRE"/>
    <property type="match status" value="1"/>
</dbReference>
<dbReference type="InterPro" id="IPR011990">
    <property type="entry name" value="TPR-like_helical_dom_sf"/>
</dbReference>
<dbReference type="InterPro" id="IPR019734">
    <property type="entry name" value="TPR_rpt"/>
</dbReference>
<accession>A0A239NLJ0</accession>
<dbReference type="RefSeq" id="WP_089329999.1">
    <property type="nucleotide sequence ID" value="NZ_FZOR01000044.1"/>
</dbReference>
<dbReference type="SUPFAM" id="SSF48452">
    <property type="entry name" value="TPR-like"/>
    <property type="match status" value="2"/>
</dbReference>
<dbReference type="InterPro" id="IPR011717">
    <property type="entry name" value="TPR-4"/>
</dbReference>
<dbReference type="AlphaFoldDB" id="A0A239NLJ0"/>
<dbReference type="SMART" id="SM00028">
    <property type="entry name" value="TPR"/>
    <property type="match status" value="3"/>
</dbReference>
<evidence type="ECO:0000313" key="5">
    <source>
        <dbReference type="Proteomes" id="UP000198318"/>
    </source>
</evidence>
<keyword evidence="1" id="KW-0238">DNA-binding</keyword>
<keyword evidence="5" id="KW-1185">Reference proteome</keyword>
<protein>
    <submittedName>
        <fullName evidence="4">Tetratricopeptide repeat-containing protein</fullName>
    </submittedName>
</protein>
<dbReference type="Proteomes" id="UP000198318">
    <property type="component" value="Unassembled WGS sequence"/>
</dbReference>